<keyword evidence="5" id="KW-0067">ATP-binding</keyword>
<proteinExistence type="inferred from homology"/>
<dbReference type="InterPro" id="IPR029056">
    <property type="entry name" value="Ribokinase-like"/>
</dbReference>
<dbReference type="PANTHER" id="PTHR43085">
    <property type="entry name" value="HEXOKINASE FAMILY MEMBER"/>
    <property type="match status" value="1"/>
</dbReference>
<accession>A0A942U302</accession>
<keyword evidence="3" id="KW-0547">Nucleotide-binding</keyword>
<keyword evidence="8" id="KW-1185">Reference proteome</keyword>
<dbReference type="EMBL" id="JAGYPF010000001">
    <property type="protein sequence ID" value="MBS4211352.1"/>
    <property type="molecule type" value="Genomic_DNA"/>
</dbReference>
<evidence type="ECO:0000256" key="4">
    <source>
        <dbReference type="ARBA" id="ARBA00022777"/>
    </source>
</evidence>
<protein>
    <submittedName>
        <fullName evidence="7">Carbohydrate kinase</fullName>
    </submittedName>
</protein>
<dbReference type="Gene3D" id="3.40.1190.20">
    <property type="match status" value="1"/>
</dbReference>
<dbReference type="Proteomes" id="UP000679749">
    <property type="component" value="Unassembled WGS sequence"/>
</dbReference>
<dbReference type="InterPro" id="IPR050306">
    <property type="entry name" value="PfkB_Carbo_kinase"/>
</dbReference>
<dbReference type="SUPFAM" id="SSF53613">
    <property type="entry name" value="Ribokinase-like"/>
    <property type="match status" value="1"/>
</dbReference>
<gene>
    <name evidence="7" type="ORF">KHA99_02640</name>
</gene>
<organism evidence="7 8">
    <name type="scientific">Neobacillus rhizophilus</name>
    <dbReference type="NCBI Taxonomy" id="2833579"/>
    <lineage>
        <taxon>Bacteria</taxon>
        <taxon>Bacillati</taxon>
        <taxon>Bacillota</taxon>
        <taxon>Bacilli</taxon>
        <taxon>Bacillales</taxon>
        <taxon>Bacillaceae</taxon>
        <taxon>Neobacillus</taxon>
    </lineage>
</organism>
<reference evidence="7" key="1">
    <citation type="submission" date="2021-05" db="EMBL/GenBank/DDBJ databases">
        <title>Novel Bacillus species.</title>
        <authorList>
            <person name="Liu G."/>
        </authorList>
    </citation>
    <scope>NUCLEOTIDE SEQUENCE</scope>
    <source>
        <strain evidence="7">FJAT-49825</strain>
    </source>
</reference>
<evidence type="ECO:0000256" key="1">
    <source>
        <dbReference type="ARBA" id="ARBA00010688"/>
    </source>
</evidence>
<evidence type="ECO:0000256" key="3">
    <source>
        <dbReference type="ARBA" id="ARBA00022741"/>
    </source>
</evidence>
<dbReference type="RefSeq" id="WP_213115874.1">
    <property type="nucleotide sequence ID" value="NZ_JAGYPF010000001.1"/>
</dbReference>
<keyword evidence="2" id="KW-0808">Transferase</keyword>
<name>A0A942U302_9BACI</name>
<comment type="similarity">
    <text evidence="1">Belongs to the carbohydrate kinase PfkB family.</text>
</comment>
<evidence type="ECO:0000256" key="5">
    <source>
        <dbReference type="ARBA" id="ARBA00022840"/>
    </source>
</evidence>
<evidence type="ECO:0000259" key="6">
    <source>
        <dbReference type="Pfam" id="PF00294"/>
    </source>
</evidence>
<dbReference type="CDD" id="cd01167">
    <property type="entry name" value="bac_FRK"/>
    <property type="match status" value="1"/>
</dbReference>
<dbReference type="GO" id="GO:0005524">
    <property type="term" value="F:ATP binding"/>
    <property type="evidence" value="ECO:0007669"/>
    <property type="project" value="UniProtKB-KW"/>
</dbReference>
<evidence type="ECO:0000313" key="7">
    <source>
        <dbReference type="EMBL" id="MBS4211352.1"/>
    </source>
</evidence>
<feature type="domain" description="Carbohydrate kinase PfkB" evidence="6">
    <location>
        <begin position="6"/>
        <end position="297"/>
    </location>
</feature>
<evidence type="ECO:0000313" key="8">
    <source>
        <dbReference type="Proteomes" id="UP000679749"/>
    </source>
</evidence>
<keyword evidence="4 7" id="KW-0418">Kinase</keyword>
<comment type="caution">
    <text evidence="7">The sequence shown here is derived from an EMBL/GenBank/DDBJ whole genome shotgun (WGS) entry which is preliminary data.</text>
</comment>
<evidence type="ECO:0000256" key="2">
    <source>
        <dbReference type="ARBA" id="ARBA00022679"/>
    </source>
</evidence>
<dbReference type="PANTHER" id="PTHR43085:SF1">
    <property type="entry name" value="PSEUDOURIDINE KINASE-RELATED"/>
    <property type="match status" value="1"/>
</dbReference>
<dbReference type="PROSITE" id="PS00584">
    <property type="entry name" value="PFKB_KINASES_2"/>
    <property type="match status" value="1"/>
</dbReference>
<dbReference type="InterPro" id="IPR002173">
    <property type="entry name" value="Carboh/pur_kinase_PfkB_CS"/>
</dbReference>
<dbReference type="AlphaFoldDB" id="A0A942U302"/>
<sequence length="298" mass="33476">MSRQGVISLGDAFIDYISKDSTNTIFHKFPGGATVNTAVWTSRIGVLSYYLTKLGTDEESAFVEMELVKEKVNVDYCVRSPEKRICSVKVHINQSGERQFHSYNNPTPDLLLTTNDLPEKLFQQGKLFYFGSGTLFHDIARETTRQALEYARKWGMLTAFDTNIRLLRWECEKKCRETVIAFAKQADIVKMAEDELFFLTETNNLEEGLQLISEWGIPFLFITMGGKGSCAVHKGRSIFITGVQVKAVDTTGAGDAFMAAIISRFHNHGMPQDDLKLEEFVRFANEIGARATTKVGAL</sequence>
<dbReference type="GO" id="GO:0016301">
    <property type="term" value="F:kinase activity"/>
    <property type="evidence" value="ECO:0007669"/>
    <property type="project" value="UniProtKB-KW"/>
</dbReference>
<dbReference type="Pfam" id="PF00294">
    <property type="entry name" value="PfkB"/>
    <property type="match status" value="1"/>
</dbReference>
<dbReference type="InterPro" id="IPR011611">
    <property type="entry name" value="PfkB_dom"/>
</dbReference>